<evidence type="ECO:0000259" key="5">
    <source>
        <dbReference type="Pfam" id="PF00151"/>
    </source>
</evidence>
<keyword evidence="7" id="KW-1185">Reference proteome</keyword>
<dbReference type="OrthoDB" id="6507152at2759"/>
<dbReference type="EnsemblMetazoa" id="XM_022795253">
    <property type="protein sequence ID" value="XP_022650988"/>
    <property type="gene ID" value="LOC111246044"/>
</dbReference>
<evidence type="ECO:0000256" key="1">
    <source>
        <dbReference type="ARBA" id="ARBA00004613"/>
    </source>
</evidence>
<comment type="similarity">
    <text evidence="2 4">Belongs to the AB hydrolase superfamily. Lipase family.</text>
</comment>
<dbReference type="RefSeq" id="XP_022650988.1">
    <property type="nucleotide sequence ID" value="XM_022795253.1"/>
</dbReference>
<proteinExistence type="inferred from homology"/>
<dbReference type="InterPro" id="IPR013818">
    <property type="entry name" value="Lipase"/>
</dbReference>
<organism evidence="6 7">
    <name type="scientific">Varroa destructor</name>
    <name type="common">Honeybee mite</name>
    <dbReference type="NCBI Taxonomy" id="109461"/>
    <lineage>
        <taxon>Eukaryota</taxon>
        <taxon>Metazoa</taxon>
        <taxon>Ecdysozoa</taxon>
        <taxon>Arthropoda</taxon>
        <taxon>Chelicerata</taxon>
        <taxon>Arachnida</taxon>
        <taxon>Acari</taxon>
        <taxon>Parasitiformes</taxon>
        <taxon>Mesostigmata</taxon>
        <taxon>Gamasina</taxon>
        <taxon>Dermanyssoidea</taxon>
        <taxon>Varroidae</taxon>
        <taxon>Varroa</taxon>
    </lineage>
</organism>
<comment type="subcellular location">
    <subcellularLocation>
        <location evidence="1">Secreted</location>
    </subcellularLocation>
</comment>
<dbReference type="GO" id="GO:0016042">
    <property type="term" value="P:lipid catabolic process"/>
    <property type="evidence" value="ECO:0007669"/>
    <property type="project" value="TreeGrafter"/>
</dbReference>
<keyword evidence="3" id="KW-0964">Secreted</keyword>
<protein>
    <recommendedName>
        <fullName evidence="5">Lipase domain-containing protein</fullName>
    </recommendedName>
</protein>
<feature type="domain" description="Lipase" evidence="5">
    <location>
        <begin position="20"/>
        <end position="320"/>
    </location>
</feature>
<sequence length="321" mass="36734">MCLSLDSTVWNIFIIDYNARRSLVSSLPWDRERIQTTFEFSTRRHPSPYRLRGNEITEKSLKRIEFDPALPVYVFCHGYFTFNTNEKIYQAIRKNFLKHINCNFIFVDWSKGSVNAYWTSTANSRIVGVELALLLEKLIEYFRIEKSKIYLMGHSLGSHIIGYAGQRVPGLQKLLALDPAGPYFEKGRPEIRIDPTDGEFVEVWHTDGRKFLPEIINGLGMWDPAGHVDIYVNGGLSQPTCGSLKPALILFQTFGEKNIFNLGKDVIVCPHQYVLKLIAASFFPTKNCVPVAFQCANYSGFLEGKYFRKIYQGIRQMGFSA</sequence>
<dbReference type="AlphaFoldDB" id="A0A7M7JEN5"/>
<dbReference type="KEGG" id="vde:111246044"/>
<dbReference type="PANTHER" id="PTHR11610">
    <property type="entry name" value="LIPASE"/>
    <property type="match status" value="1"/>
</dbReference>
<dbReference type="InterPro" id="IPR029058">
    <property type="entry name" value="AB_hydrolase_fold"/>
</dbReference>
<dbReference type="OMA" id="FYMESIN"/>
<dbReference type="PANTHER" id="PTHR11610:SF173">
    <property type="entry name" value="LIPASE DOMAIN-CONTAINING PROTEIN-RELATED"/>
    <property type="match status" value="1"/>
</dbReference>
<dbReference type="PRINTS" id="PR00821">
    <property type="entry name" value="TAGLIPASE"/>
</dbReference>
<dbReference type="Gene3D" id="3.40.50.1820">
    <property type="entry name" value="alpha/beta hydrolase"/>
    <property type="match status" value="1"/>
</dbReference>
<name>A0A7M7JEN5_VARDE</name>
<dbReference type="Proteomes" id="UP000594260">
    <property type="component" value="Unplaced"/>
</dbReference>
<dbReference type="InParanoid" id="A0A7M7JEN5"/>
<dbReference type="GeneID" id="111246044"/>
<evidence type="ECO:0000256" key="2">
    <source>
        <dbReference type="ARBA" id="ARBA00010701"/>
    </source>
</evidence>
<evidence type="ECO:0000256" key="3">
    <source>
        <dbReference type="ARBA" id="ARBA00022525"/>
    </source>
</evidence>
<evidence type="ECO:0000313" key="6">
    <source>
        <dbReference type="EnsemblMetazoa" id="XP_022650988"/>
    </source>
</evidence>
<dbReference type="SUPFAM" id="SSF53474">
    <property type="entry name" value="alpha/beta-Hydrolases"/>
    <property type="match status" value="1"/>
</dbReference>
<reference evidence="6" key="1">
    <citation type="submission" date="2021-01" db="UniProtKB">
        <authorList>
            <consortium name="EnsemblMetazoa"/>
        </authorList>
    </citation>
    <scope>IDENTIFICATION</scope>
</reference>
<evidence type="ECO:0000256" key="4">
    <source>
        <dbReference type="RuleBase" id="RU004262"/>
    </source>
</evidence>
<accession>A0A7M7JEN5</accession>
<dbReference type="InterPro" id="IPR000734">
    <property type="entry name" value="TAG_lipase"/>
</dbReference>
<dbReference type="GO" id="GO:0016298">
    <property type="term" value="F:lipase activity"/>
    <property type="evidence" value="ECO:0007669"/>
    <property type="project" value="InterPro"/>
</dbReference>
<dbReference type="Pfam" id="PF00151">
    <property type="entry name" value="Lipase"/>
    <property type="match status" value="1"/>
</dbReference>
<evidence type="ECO:0000313" key="7">
    <source>
        <dbReference type="Proteomes" id="UP000594260"/>
    </source>
</evidence>
<dbReference type="GO" id="GO:0005615">
    <property type="term" value="C:extracellular space"/>
    <property type="evidence" value="ECO:0007669"/>
    <property type="project" value="TreeGrafter"/>
</dbReference>